<evidence type="ECO:0000313" key="9">
    <source>
        <dbReference type="EMBL" id="EEN63701.1"/>
    </source>
</evidence>
<evidence type="ECO:0000256" key="4">
    <source>
        <dbReference type="ARBA" id="ARBA00023155"/>
    </source>
</evidence>
<keyword evidence="3" id="KW-0238">DNA-binding</keyword>
<evidence type="ECO:0000256" key="5">
    <source>
        <dbReference type="ARBA" id="ARBA00023163"/>
    </source>
</evidence>
<evidence type="ECO:0000256" key="2">
    <source>
        <dbReference type="ARBA" id="ARBA00023015"/>
    </source>
</evidence>
<dbReference type="EMBL" id="GG666489">
    <property type="protein sequence ID" value="EEN63701.1"/>
    <property type="molecule type" value="Genomic_DNA"/>
</dbReference>
<accession>C3Y773</accession>
<dbReference type="SMART" id="SM01109">
    <property type="entry name" value="CUT"/>
    <property type="match status" value="2"/>
</dbReference>
<evidence type="ECO:0000259" key="8">
    <source>
        <dbReference type="PROSITE" id="PS51042"/>
    </source>
</evidence>
<organism>
    <name type="scientific">Branchiostoma floridae</name>
    <name type="common">Florida lancelet</name>
    <name type="synonym">Amphioxus</name>
    <dbReference type="NCBI Taxonomy" id="7739"/>
    <lineage>
        <taxon>Eukaryota</taxon>
        <taxon>Metazoa</taxon>
        <taxon>Chordata</taxon>
        <taxon>Cephalochordata</taxon>
        <taxon>Leptocardii</taxon>
        <taxon>Amphioxiformes</taxon>
        <taxon>Branchiostomatidae</taxon>
        <taxon>Branchiostoma</taxon>
    </lineage>
</organism>
<comment type="subcellular location">
    <subcellularLocation>
        <location evidence="1">Nucleus</location>
    </subcellularLocation>
</comment>
<dbReference type="GO" id="GO:0003677">
    <property type="term" value="F:DNA binding"/>
    <property type="evidence" value="ECO:0007669"/>
    <property type="project" value="UniProtKB-KW"/>
</dbReference>
<feature type="region of interest" description="Disordered" evidence="7">
    <location>
        <begin position="117"/>
        <end position="154"/>
    </location>
</feature>
<keyword evidence="6" id="KW-0539">Nucleus</keyword>
<dbReference type="PANTHER" id="PTHR14057:SF47">
    <property type="entry name" value="HOMEOBOX PROTEIN ONECUT"/>
    <property type="match status" value="1"/>
</dbReference>
<reference evidence="9" key="1">
    <citation type="journal article" date="2008" name="Nature">
        <title>The amphioxus genome and the evolution of the chordate karyotype.</title>
        <authorList>
            <consortium name="US DOE Joint Genome Institute (JGI-PGF)"/>
            <person name="Putnam N.H."/>
            <person name="Butts T."/>
            <person name="Ferrier D.E.K."/>
            <person name="Furlong R.F."/>
            <person name="Hellsten U."/>
            <person name="Kawashima T."/>
            <person name="Robinson-Rechavi M."/>
            <person name="Shoguchi E."/>
            <person name="Terry A."/>
            <person name="Yu J.-K."/>
            <person name="Benito-Gutierrez E.L."/>
            <person name="Dubchak I."/>
            <person name="Garcia-Fernandez J."/>
            <person name="Gibson-Brown J.J."/>
            <person name="Grigoriev I.V."/>
            <person name="Horton A.C."/>
            <person name="de Jong P.J."/>
            <person name="Jurka J."/>
            <person name="Kapitonov V.V."/>
            <person name="Kohara Y."/>
            <person name="Kuroki Y."/>
            <person name="Lindquist E."/>
            <person name="Lucas S."/>
            <person name="Osoegawa K."/>
            <person name="Pennacchio L.A."/>
            <person name="Salamov A.A."/>
            <person name="Satou Y."/>
            <person name="Sauka-Spengler T."/>
            <person name="Schmutz J."/>
            <person name="Shin-I T."/>
            <person name="Toyoda A."/>
            <person name="Bronner-Fraser M."/>
            <person name="Fujiyama A."/>
            <person name="Holland L.Z."/>
            <person name="Holland P.W.H."/>
            <person name="Satoh N."/>
            <person name="Rokhsar D.S."/>
        </authorList>
    </citation>
    <scope>NUCLEOTIDE SEQUENCE [LARGE SCALE GENOMIC DNA]</scope>
    <source>
        <strain evidence="9">S238N-H82</strain>
        <tissue evidence="9">Testes</tissue>
    </source>
</reference>
<evidence type="ECO:0000256" key="1">
    <source>
        <dbReference type="ARBA" id="ARBA00004123"/>
    </source>
</evidence>
<dbReference type="AlphaFoldDB" id="C3Y773"/>
<feature type="compositionally biased region" description="Low complexity" evidence="7">
    <location>
        <begin position="126"/>
        <end position="135"/>
    </location>
</feature>
<keyword evidence="2" id="KW-0805">Transcription regulation</keyword>
<dbReference type="InterPro" id="IPR051649">
    <property type="entry name" value="CUT_Homeobox"/>
</dbReference>
<dbReference type="eggNOG" id="KOG2252">
    <property type="taxonomic scope" value="Eukaryota"/>
</dbReference>
<evidence type="ECO:0000256" key="7">
    <source>
        <dbReference type="SAM" id="MobiDB-lite"/>
    </source>
</evidence>
<name>C3Y773_BRAFL</name>
<feature type="compositionally biased region" description="Basic residues" evidence="7">
    <location>
        <begin position="136"/>
        <end position="148"/>
    </location>
</feature>
<dbReference type="Pfam" id="PF02376">
    <property type="entry name" value="CUT"/>
    <property type="match status" value="2"/>
</dbReference>
<evidence type="ECO:0000256" key="6">
    <source>
        <dbReference type="ARBA" id="ARBA00023242"/>
    </source>
</evidence>
<dbReference type="PANTHER" id="PTHR14057">
    <property type="entry name" value="TRANSCRIPTION FACTOR ONECUT"/>
    <property type="match status" value="1"/>
</dbReference>
<dbReference type="InterPro" id="IPR010982">
    <property type="entry name" value="Lambda_DNA-bd_dom_sf"/>
</dbReference>
<dbReference type="InterPro" id="IPR003350">
    <property type="entry name" value="CUT_dom"/>
</dbReference>
<evidence type="ECO:0000256" key="3">
    <source>
        <dbReference type="ARBA" id="ARBA00023125"/>
    </source>
</evidence>
<proteinExistence type="predicted"/>
<dbReference type="SUPFAM" id="SSF47413">
    <property type="entry name" value="lambda repressor-like DNA-binding domains"/>
    <property type="match status" value="2"/>
</dbReference>
<keyword evidence="4" id="KW-0371">Homeobox</keyword>
<dbReference type="InParanoid" id="C3Y773"/>
<dbReference type="PROSITE" id="PS51042">
    <property type="entry name" value="CUT"/>
    <property type="match status" value="2"/>
</dbReference>
<keyword evidence="5" id="KW-0804">Transcription</keyword>
<feature type="domain" description="CUT" evidence="8">
    <location>
        <begin position="291"/>
        <end position="378"/>
    </location>
</feature>
<sequence length="407" mass="46794">MCSGNGHIRFIADRKPADLKGVREKRAVPDTSLNTFPDVVTSTFRMITDLPAHCDAISCQWGDHENTEPTVPNLGSPHSWAVSEEIIETAQAHDTTNDLVNETTNDLDNEVHAALSAADTLPSIPPTTATQQTTKPKTKVVTSRRKTRQPSIPGDVLDTEDVAKNIRKILHMNDLQQKCFAKHVLRRLPGIVGDLLNHPKPWKKLRPITRQLYTAMRDWMSPEKLVHNVLELKKLQRQDTYVCEKTQDPSTINPTNTEEAKNTCEELDQNRQENDTAEVHDTENQKEMSVHVLDDATEVLDPAQIANTLRDTLEKNKLTQAMFSRLVLQRGEGTFSELMNNPGPWEKMQPRRQNLYKTMKQWMEPDVLDRNVQELRTAWKNYKLSDYKLRRKWDKKSAQEKEWHLQE</sequence>
<protein>
    <recommendedName>
        <fullName evidence="8">CUT domain-containing protein</fullName>
    </recommendedName>
</protein>
<dbReference type="STRING" id="7739.C3Y773"/>
<feature type="domain" description="CUT" evidence="8">
    <location>
        <begin position="148"/>
        <end position="235"/>
    </location>
</feature>
<dbReference type="GO" id="GO:0005634">
    <property type="term" value="C:nucleus"/>
    <property type="evidence" value="ECO:0007669"/>
    <property type="project" value="UniProtKB-SubCell"/>
</dbReference>
<dbReference type="Gene3D" id="1.10.260.40">
    <property type="entry name" value="lambda repressor-like DNA-binding domains"/>
    <property type="match status" value="2"/>
</dbReference>
<gene>
    <name evidence="9" type="ORF">BRAFLDRAFT_82863</name>
</gene>